<reference evidence="1" key="1">
    <citation type="journal article" date="2015" name="Nature">
        <title>Complex archaea that bridge the gap between prokaryotes and eukaryotes.</title>
        <authorList>
            <person name="Spang A."/>
            <person name="Saw J.H."/>
            <person name="Jorgensen S.L."/>
            <person name="Zaremba-Niedzwiedzka K."/>
            <person name="Martijn J."/>
            <person name="Lind A.E."/>
            <person name="van Eijk R."/>
            <person name="Schleper C."/>
            <person name="Guy L."/>
            <person name="Ettema T.J."/>
        </authorList>
    </citation>
    <scope>NUCLEOTIDE SEQUENCE</scope>
</reference>
<accession>A0A0F9TC95</accession>
<proteinExistence type="predicted"/>
<evidence type="ECO:0000313" key="1">
    <source>
        <dbReference type="EMBL" id="KKN39118.1"/>
    </source>
</evidence>
<name>A0A0F9TC95_9ZZZZ</name>
<protein>
    <submittedName>
        <fullName evidence="1">Uncharacterized protein</fullName>
    </submittedName>
</protein>
<organism evidence="1">
    <name type="scientific">marine sediment metagenome</name>
    <dbReference type="NCBI Taxonomy" id="412755"/>
    <lineage>
        <taxon>unclassified sequences</taxon>
        <taxon>metagenomes</taxon>
        <taxon>ecological metagenomes</taxon>
    </lineage>
</organism>
<dbReference type="EMBL" id="LAZR01001781">
    <property type="protein sequence ID" value="KKN39118.1"/>
    <property type="molecule type" value="Genomic_DNA"/>
</dbReference>
<gene>
    <name evidence="1" type="ORF">LCGC14_0746380</name>
</gene>
<comment type="caution">
    <text evidence="1">The sequence shown here is derived from an EMBL/GenBank/DDBJ whole genome shotgun (WGS) entry which is preliminary data.</text>
</comment>
<dbReference type="AlphaFoldDB" id="A0A0F9TC95"/>
<sequence length="313" mass="36018">MSVRSGYADMVIDYASLACFWSRLTDPQKRLIHHEQFDYLPEDTEVRKESVIIVWSKLTDPQKKLIHSGFFHDLATNGRVSRARKRMLIEAQNKHEIITDQKLVNKIGKTKKKKKGPPGVPGPKATRQISKLAEKIGHLRCWYTNEDCHITSLRTAWSATREHIIPQVYGWNGKNRNTAIAASFINNVLGCAPIHVKMHVKNELSKISCFPTLNGEQKREIYERVVKNILEQYRVCGSLPWDNPAKCKPNKSARKNAKSLIIEMAYWRHMIIQKNYVDNIQRNSNNIRDYLEENCDGMETGIEQAYGLRGNSS</sequence>